<dbReference type="EMBL" id="SLUN01000042">
    <property type="protein sequence ID" value="TCL58327.1"/>
    <property type="molecule type" value="Genomic_DNA"/>
</dbReference>
<dbReference type="GO" id="GO:0006508">
    <property type="term" value="P:proteolysis"/>
    <property type="evidence" value="ECO:0007669"/>
    <property type="project" value="InterPro"/>
</dbReference>
<protein>
    <submittedName>
        <fullName evidence="2">Dipeptidase D</fullName>
    </submittedName>
</protein>
<comment type="caution">
    <text evidence="2">The sequence shown here is derived from an EMBL/GenBank/DDBJ whole genome shotgun (WGS) entry which is preliminary data.</text>
</comment>
<dbReference type="PIRSF" id="PIRSF016599">
    <property type="entry name" value="Xaa-His_dipept"/>
    <property type="match status" value="1"/>
</dbReference>
<dbReference type="Pfam" id="PF07687">
    <property type="entry name" value="M20_dimer"/>
    <property type="match status" value="1"/>
</dbReference>
<dbReference type="NCBIfam" id="TIGR01893">
    <property type="entry name" value="aa-his-dipept"/>
    <property type="match status" value="1"/>
</dbReference>
<dbReference type="AlphaFoldDB" id="A0A4V2QBZ4"/>
<dbReference type="FunFam" id="3.40.630.10:FF:000018">
    <property type="entry name" value="Aminoacyl-histidine dipeptidase PepD"/>
    <property type="match status" value="1"/>
</dbReference>
<accession>A0A4V2QBZ4</accession>
<dbReference type="PANTHER" id="PTHR43501:SF1">
    <property type="entry name" value="CYTOSOL NON-SPECIFIC DIPEPTIDASE"/>
    <property type="match status" value="1"/>
</dbReference>
<reference evidence="2 3" key="1">
    <citation type="submission" date="2019-03" db="EMBL/GenBank/DDBJ databases">
        <title>Genomic Encyclopedia of Type Strains, Phase IV (KMG-IV): sequencing the most valuable type-strain genomes for metagenomic binning, comparative biology and taxonomic classification.</title>
        <authorList>
            <person name="Goeker M."/>
        </authorList>
    </citation>
    <scope>NUCLEOTIDE SEQUENCE [LARGE SCALE GENOMIC DNA]</scope>
    <source>
        <strain evidence="2 3">LX-B</strain>
    </source>
</reference>
<dbReference type="Pfam" id="PF01546">
    <property type="entry name" value="Peptidase_M20"/>
    <property type="match status" value="1"/>
</dbReference>
<proteinExistence type="predicted"/>
<evidence type="ECO:0000313" key="3">
    <source>
        <dbReference type="Proteomes" id="UP000295008"/>
    </source>
</evidence>
<dbReference type="OrthoDB" id="9773892at2"/>
<dbReference type="InterPro" id="IPR011650">
    <property type="entry name" value="Peptidase_M20_dimer"/>
</dbReference>
<dbReference type="RefSeq" id="WP_132016830.1">
    <property type="nucleotide sequence ID" value="NZ_SLUN01000042.1"/>
</dbReference>
<name>A0A4V2QBZ4_HYDET</name>
<dbReference type="PANTHER" id="PTHR43501">
    <property type="entry name" value="CYTOSOL NON-SPECIFIC DIPEPTIDASE"/>
    <property type="match status" value="1"/>
</dbReference>
<dbReference type="PRINTS" id="PR00934">
    <property type="entry name" value="XHISDIPTASE"/>
</dbReference>
<dbReference type="GO" id="GO:0070573">
    <property type="term" value="F:metallodipeptidase activity"/>
    <property type="evidence" value="ECO:0007669"/>
    <property type="project" value="TreeGrafter"/>
</dbReference>
<organism evidence="2 3">
    <name type="scientific">Hydrogenispora ethanolica</name>
    <dbReference type="NCBI Taxonomy" id="1082276"/>
    <lineage>
        <taxon>Bacteria</taxon>
        <taxon>Bacillati</taxon>
        <taxon>Bacillota</taxon>
        <taxon>Hydrogenispora</taxon>
    </lineage>
</organism>
<dbReference type="InterPro" id="IPR002933">
    <property type="entry name" value="Peptidase_M20"/>
</dbReference>
<dbReference type="Gene3D" id="3.40.630.10">
    <property type="entry name" value="Zn peptidases"/>
    <property type="match status" value="2"/>
</dbReference>
<evidence type="ECO:0000313" key="2">
    <source>
        <dbReference type="EMBL" id="TCL58327.1"/>
    </source>
</evidence>
<dbReference type="InterPro" id="IPR001160">
    <property type="entry name" value="Peptidase_M20C"/>
</dbReference>
<gene>
    <name evidence="2" type="ORF">EDC14_104220</name>
</gene>
<sequence length="502" mass="55066">MSQFFAGLAPERVWNHFEAITKLPRGSRNEDAIRRYIADFAKRQGLECFYRPDAPADAPGERTVVVYKKAAPGLEGKPAVVLQAHMDMVCVPNDQIFPLRLSFCDEQAQPGSGWVKAGGYTPQDGTTLGADDGIGIAVALAILEDESLRLGPLEAFFTVQEEVGLEGARDFDPGLLKGRILINLDEEVLKGITYGCAGGLSSMFRWNVNRQPVPAAARCHELRISGLRGGHSGVNIHEGRANALHLLARILRQAEYRGIAFHLAGIASGNLRQSNVIPSRAAAVVVLDPADTVRFGAVVAELTAEYQAEYQKIEPQLRVEWLEAEPQAEMVDGEWSRKLVHILMSVPHGVQKMAEGGLVETSTNLSAVALNGTALAVLCMHRSFRESGLRWMEDLHDSLAALTGASMEHIERYPGWTPNEDSDLLRRAKEVYDAQFQGDYKVDVIHAGLESGWVVKKYPEAECIAIGPNLLEAHTVRERVEISSVASFYQCVLGILESYARD</sequence>
<evidence type="ECO:0000259" key="1">
    <source>
        <dbReference type="Pfam" id="PF07687"/>
    </source>
</evidence>
<feature type="domain" description="Peptidase M20 dimerisation" evidence="1">
    <location>
        <begin position="225"/>
        <end position="312"/>
    </location>
</feature>
<dbReference type="SUPFAM" id="SSF53187">
    <property type="entry name" value="Zn-dependent exopeptidases"/>
    <property type="match status" value="1"/>
</dbReference>
<dbReference type="Proteomes" id="UP000295008">
    <property type="component" value="Unassembled WGS sequence"/>
</dbReference>
<dbReference type="GO" id="GO:0005829">
    <property type="term" value="C:cytosol"/>
    <property type="evidence" value="ECO:0007669"/>
    <property type="project" value="TreeGrafter"/>
</dbReference>
<keyword evidence="3" id="KW-1185">Reference proteome</keyword>